<keyword evidence="1" id="KW-1185">Reference proteome</keyword>
<dbReference type="Proteomes" id="UP000095283">
    <property type="component" value="Unplaced"/>
</dbReference>
<proteinExistence type="predicted"/>
<name>A0A1I7WBE0_HETBA</name>
<accession>A0A1I7WBE0</accession>
<sequence length="43" mass="5173">MRKNLTNREQGIYNLFVFEIDSKRTRYRCISLISVIGQLHFLV</sequence>
<protein>
    <submittedName>
        <fullName evidence="2">DUF2575 domain-containing protein</fullName>
    </submittedName>
</protein>
<organism evidence="1 2">
    <name type="scientific">Heterorhabditis bacteriophora</name>
    <name type="common">Entomopathogenic nematode worm</name>
    <dbReference type="NCBI Taxonomy" id="37862"/>
    <lineage>
        <taxon>Eukaryota</taxon>
        <taxon>Metazoa</taxon>
        <taxon>Ecdysozoa</taxon>
        <taxon>Nematoda</taxon>
        <taxon>Chromadorea</taxon>
        <taxon>Rhabditida</taxon>
        <taxon>Rhabditina</taxon>
        <taxon>Rhabditomorpha</taxon>
        <taxon>Strongyloidea</taxon>
        <taxon>Heterorhabditidae</taxon>
        <taxon>Heterorhabditis</taxon>
    </lineage>
</organism>
<dbReference type="WBParaSite" id="Hba_02014">
    <property type="protein sequence ID" value="Hba_02014"/>
    <property type="gene ID" value="Hba_02014"/>
</dbReference>
<evidence type="ECO:0000313" key="2">
    <source>
        <dbReference type="WBParaSite" id="Hba_02014"/>
    </source>
</evidence>
<dbReference type="AlphaFoldDB" id="A0A1I7WBE0"/>
<evidence type="ECO:0000313" key="1">
    <source>
        <dbReference type="Proteomes" id="UP000095283"/>
    </source>
</evidence>
<reference evidence="2" key="1">
    <citation type="submission" date="2016-11" db="UniProtKB">
        <authorList>
            <consortium name="WormBaseParasite"/>
        </authorList>
    </citation>
    <scope>IDENTIFICATION</scope>
</reference>